<evidence type="ECO:0000313" key="3">
    <source>
        <dbReference type="EMBL" id="KAF7833915.1"/>
    </source>
</evidence>
<name>A0A834WW84_9FABA</name>
<evidence type="ECO:0000256" key="2">
    <source>
        <dbReference type="SAM" id="Phobius"/>
    </source>
</evidence>
<keyword evidence="2" id="KW-0472">Membrane</keyword>
<keyword evidence="2 3" id="KW-0812">Transmembrane</keyword>
<protein>
    <submittedName>
        <fullName evidence="3">Putative transmembrane protein</fullName>
    </submittedName>
</protein>
<feature type="transmembrane region" description="Helical" evidence="2">
    <location>
        <begin position="20"/>
        <end position="44"/>
    </location>
</feature>
<feature type="region of interest" description="Disordered" evidence="1">
    <location>
        <begin position="49"/>
        <end position="88"/>
    </location>
</feature>
<organism evidence="3 4">
    <name type="scientific">Senna tora</name>
    <dbReference type="NCBI Taxonomy" id="362788"/>
    <lineage>
        <taxon>Eukaryota</taxon>
        <taxon>Viridiplantae</taxon>
        <taxon>Streptophyta</taxon>
        <taxon>Embryophyta</taxon>
        <taxon>Tracheophyta</taxon>
        <taxon>Spermatophyta</taxon>
        <taxon>Magnoliopsida</taxon>
        <taxon>eudicotyledons</taxon>
        <taxon>Gunneridae</taxon>
        <taxon>Pentapetalae</taxon>
        <taxon>rosids</taxon>
        <taxon>fabids</taxon>
        <taxon>Fabales</taxon>
        <taxon>Fabaceae</taxon>
        <taxon>Caesalpinioideae</taxon>
        <taxon>Cassia clade</taxon>
        <taxon>Senna</taxon>
    </lineage>
</organism>
<keyword evidence="4" id="KW-1185">Reference proteome</keyword>
<accession>A0A834WW84</accession>
<evidence type="ECO:0000313" key="4">
    <source>
        <dbReference type="Proteomes" id="UP000634136"/>
    </source>
</evidence>
<reference evidence="3" key="1">
    <citation type="submission" date="2020-09" db="EMBL/GenBank/DDBJ databases">
        <title>Genome-Enabled Discovery of Anthraquinone Biosynthesis in Senna tora.</title>
        <authorList>
            <person name="Kang S.-H."/>
            <person name="Pandey R.P."/>
            <person name="Lee C.-M."/>
            <person name="Sim J.-S."/>
            <person name="Jeong J.-T."/>
            <person name="Choi B.-S."/>
            <person name="Jung M."/>
            <person name="Ginzburg D."/>
            <person name="Zhao K."/>
            <person name="Won S.Y."/>
            <person name="Oh T.-J."/>
            <person name="Yu Y."/>
            <person name="Kim N.-H."/>
            <person name="Lee O.R."/>
            <person name="Lee T.-H."/>
            <person name="Bashyal P."/>
            <person name="Kim T.-S."/>
            <person name="Lee W.-H."/>
            <person name="Kawkins C."/>
            <person name="Kim C.-K."/>
            <person name="Kim J.S."/>
            <person name="Ahn B.O."/>
            <person name="Rhee S.Y."/>
            <person name="Sohng J.K."/>
        </authorList>
    </citation>
    <scope>NUCLEOTIDE SEQUENCE</scope>
    <source>
        <tissue evidence="3">Leaf</tissue>
    </source>
</reference>
<keyword evidence="2" id="KW-1133">Transmembrane helix</keyword>
<feature type="compositionally biased region" description="Basic residues" evidence="1">
    <location>
        <begin position="53"/>
        <end position="64"/>
    </location>
</feature>
<evidence type="ECO:0000256" key="1">
    <source>
        <dbReference type="SAM" id="MobiDB-lite"/>
    </source>
</evidence>
<dbReference type="Proteomes" id="UP000634136">
    <property type="component" value="Unassembled WGS sequence"/>
</dbReference>
<feature type="compositionally biased region" description="Gly residues" evidence="1">
    <location>
        <begin position="67"/>
        <end position="88"/>
    </location>
</feature>
<sequence length="88" mass="9018">MGRVLVREGGGLGEDEYFGGALSLFSIILLSLSVISVIIFSCGIDDDDDYSRKRSRRSSTRRSSGRGIDGGRVGENTGDGGGCGGGGG</sequence>
<dbReference type="EMBL" id="JAAIUW010000004">
    <property type="protein sequence ID" value="KAF7833915.1"/>
    <property type="molecule type" value="Genomic_DNA"/>
</dbReference>
<dbReference type="AlphaFoldDB" id="A0A834WW84"/>
<proteinExistence type="predicted"/>
<comment type="caution">
    <text evidence="3">The sequence shown here is derived from an EMBL/GenBank/DDBJ whole genome shotgun (WGS) entry which is preliminary data.</text>
</comment>
<gene>
    <name evidence="3" type="ORF">G2W53_008774</name>
</gene>